<feature type="signal peptide" evidence="2">
    <location>
        <begin position="1"/>
        <end position="28"/>
    </location>
</feature>
<sequence length="247" mass="27175">MKISDCRGRFWLGVGVACLAAWGTSAGAAEPVKDVTGATPSQLAAPAAPAAPAARSQTTAPAAASGTIQELRDRIQNKEVTELRTTYNGRYGASLLFYPQTMGYYVALFHEGQFWRAVKLNNEKKAESLYADFVRQTQVLADVEIRRIKLEAQRAMMERQLAESEARLNAVQSDLAIQRQQEQALAQNQQAVREQASALETERNAARIRLTDLQGQIRSLEAEQNSADSDLVRSVKGAGTRKPARRR</sequence>
<dbReference type="EMBL" id="UGSG01000001">
    <property type="protein sequence ID" value="SUA75320.1"/>
    <property type="molecule type" value="Genomic_DNA"/>
</dbReference>
<dbReference type="Pfam" id="PF11180">
    <property type="entry name" value="DUF2968"/>
    <property type="match status" value="1"/>
</dbReference>
<feature type="region of interest" description="Disordered" evidence="1">
    <location>
        <begin position="48"/>
        <end position="68"/>
    </location>
</feature>
<dbReference type="Proteomes" id="UP000361468">
    <property type="component" value="Unassembled WGS sequence"/>
</dbReference>
<evidence type="ECO:0000313" key="5">
    <source>
        <dbReference type="Proteomes" id="UP000254573"/>
    </source>
</evidence>
<name>A0A378YFK6_9BURK</name>
<protein>
    <submittedName>
        <fullName evidence="3">Protein of uncharacterized function (DUF2968)</fullName>
    </submittedName>
</protein>
<gene>
    <name evidence="3" type="ORF">NCTC13160_00775</name>
    <name evidence="4" type="ORF">PPN31119_00693</name>
</gene>
<dbReference type="Proteomes" id="UP000254573">
    <property type="component" value="Unassembled WGS sequence"/>
</dbReference>
<evidence type="ECO:0000256" key="2">
    <source>
        <dbReference type="SAM" id="SignalP"/>
    </source>
</evidence>
<dbReference type="AlphaFoldDB" id="A0A378YFK6"/>
<organism evidence="3 5">
    <name type="scientific">Pandoraea pnomenusa</name>
    <dbReference type="NCBI Taxonomy" id="93220"/>
    <lineage>
        <taxon>Bacteria</taxon>
        <taxon>Pseudomonadati</taxon>
        <taxon>Pseudomonadota</taxon>
        <taxon>Betaproteobacteria</taxon>
        <taxon>Burkholderiales</taxon>
        <taxon>Burkholderiaceae</taxon>
        <taxon>Pandoraea</taxon>
    </lineage>
</organism>
<evidence type="ECO:0000313" key="4">
    <source>
        <dbReference type="EMBL" id="VVE61962.1"/>
    </source>
</evidence>
<feature type="chain" id="PRO_5044229172" evidence="2">
    <location>
        <begin position="29"/>
        <end position="247"/>
    </location>
</feature>
<reference evidence="3 5" key="1">
    <citation type="submission" date="2018-06" db="EMBL/GenBank/DDBJ databases">
        <authorList>
            <consortium name="Pathogen Informatics"/>
            <person name="Doyle S."/>
        </authorList>
    </citation>
    <scope>NUCLEOTIDE SEQUENCE [LARGE SCALE GENOMIC DNA]</scope>
    <source>
        <strain evidence="3 5">NCTC13160</strain>
    </source>
</reference>
<dbReference type="OrthoDB" id="5952682at2"/>
<keyword evidence="2" id="KW-0732">Signal</keyword>
<dbReference type="EMBL" id="CABPSO010000002">
    <property type="protein sequence ID" value="VVE61962.1"/>
    <property type="molecule type" value="Genomic_DNA"/>
</dbReference>
<evidence type="ECO:0000313" key="6">
    <source>
        <dbReference type="Proteomes" id="UP000361468"/>
    </source>
</evidence>
<feature type="region of interest" description="Disordered" evidence="1">
    <location>
        <begin position="221"/>
        <end position="247"/>
    </location>
</feature>
<evidence type="ECO:0000256" key="1">
    <source>
        <dbReference type="SAM" id="MobiDB-lite"/>
    </source>
</evidence>
<proteinExistence type="predicted"/>
<dbReference type="RefSeq" id="WP_080685102.1">
    <property type="nucleotide sequence ID" value="NC_023018.2"/>
</dbReference>
<accession>A0A378YFK6</accession>
<dbReference type="InterPro" id="IPR021350">
    <property type="entry name" value="DUF2968"/>
</dbReference>
<keyword evidence="6" id="KW-1185">Reference proteome</keyword>
<feature type="compositionally biased region" description="Low complexity" evidence="1">
    <location>
        <begin position="48"/>
        <end position="65"/>
    </location>
</feature>
<dbReference type="GeneID" id="57199263"/>
<evidence type="ECO:0000313" key="3">
    <source>
        <dbReference type="EMBL" id="SUA75320.1"/>
    </source>
</evidence>
<reference evidence="4 6" key="2">
    <citation type="submission" date="2019-08" db="EMBL/GenBank/DDBJ databases">
        <authorList>
            <person name="Peeters C."/>
        </authorList>
    </citation>
    <scope>NUCLEOTIDE SEQUENCE [LARGE SCALE GENOMIC DNA]</scope>
    <source>
        <strain evidence="4 6">LMG 31119</strain>
    </source>
</reference>